<comment type="subcellular location">
    <subcellularLocation>
        <location evidence="1">Membrane</location>
        <topology evidence="1">Multi-pass membrane protein</topology>
    </subcellularLocation>
</comment>
<proteinExistence type="inferred from homology"/>
<comment type="caution">
    <text evidence="13">The sequence shown here is derived from an EMBL/GenBank/DDBJ whole genome shotgun (WGS) entry which is preliminary data.</text>
</comment>
<evidence type="ECO:0000259" key="10">
    <source>
        <dbReference type="PROSITE" id="PS50111"/>
    </source>
</evidence>
<evidence type="ECO:0000256" key="1">
    <source>
        <dbReference type="ARBA" id="ARBA00004141"/>
    </source>
</evidence>
<dbReference type="SUPFAM" id="SSF58104">
    <property type="entry name" value="Methyl-accepting chemotaxis protein (MCP) signaling domain"/>
    <property type="match status" value="1"/>
</dbReference>
<dbReference type="Pfam" id="PF00672">
    <property type="entry name" value="HAMP"/>
    <property type="match status" value="1"/>
</dbReference>
<name>A0A255IWG0_9FIRM</name>
<dbReference type="SMART" id="SM00283">
    <property type="entry name" value="MA"/>
    <property type="match status" value="1"/>
</dbReference>
<evidence type="ECO:0000256" key="6">
    <source>
        <dbReference type="ARBA" id="ARBA00029447"/>
    </source>
</evidence>
<dbReference type="InterPro" id="IPR003660">
    <property type="entry name" value="HAMP_dom"/>
</dbReference>
<dbReference type="Proteomes" id="UP000216411">
    <property type="component" value="Unassembled WGS sequence"/>
</dbReference>
<keyword evidence="4 9" id="KW-0472">Membrane</keyword>
<dbReference type="InterPro" id="IPR004089">
    <property type="entry name" value="MCPsignal_dom"/>
</dbReference>
<feature type="compositionally biased region" description="Polar residues" evidence="8">
    <location>
        <begin position="67"/>
        <end position="84"/>
    </location>
</feature>
<comment type="similarity">
    <text evidence="6">Belongs to the methyl-accepting chemotaxis (MCP) protein family.</text>
</comment>
<organism evidence="13 14">
    <name type="scientific">Lachnotalea glycerini</name>
    <dbReference type="NCBI Taxonomy" id="1763509"/>
    <lineage>
        <taxon>Bacteria</taxon>
        <taxon>Bacillati</taxon>
        <taxon>Bacillota</taxon>
        <taxon>Clostridia</taxon>
        <taxon>Lachnospirales</taxon>
        <taxon>Lachnospiraceae</taxon>
        <taxon>Lachnotalea</taxon>
    </lineage>
</organism>
<keyword evidence="5 7" id="KW-0807">Transducer</keyword>
<keyword evidence="2 9" id="KW-0812">Transmembrane</keyword>
<dbReference type="OrthoDB" id="9760371at2"/>
<reference evidence="13 14" key="1">
    <citation type="journal article" date="2017" name="Genome Announc.">
        <title>Draft Genome Sequence of a Sporulating and Motile Strain of Lachnotalea glycerini Isolated from Water in Quebec City, Canada.</title>
        <authorList>
            <person name="Maheux A.F."/>
            <person name="Boudreau D.K."/>
            <person name="Berube E."/>
            <person name="Boissinot M."/>
            <person name="Raymond F."/>
            <person name="Brodeur S."/>
            <person name="Corbeil J."/>
            <person name="Isabel S."/>
            <person name="Omar R.F."/>
            <person name="Bergeron M.G."/>
        </authorList>
    </citation>
    <scope>NUCLEOTIDE SEQUENCE [LARGE SCALE GENOMIC DNA]</scope>
    <source>
        <strain evidence="13 14">CCRI-19302</strain>
    </source>
</reference>
<sequence>MMRRRISVKILSLVAILIATGLVTIILWSGSIRNMNTKAQTISNDCLSAVSILAETSRSVERVQKFANNSMNSTQEDTSQGTDSTNREDMNQEATSLESMFSQLEEIVSKFNDEEMTAALTQYEQAYETYTSSISGMFDSTQVTTETPSDISGQGQGQPNTNDGMSEATNQLDTTYSALNELIYKQVELANTQLDNQYQSSSRINLILFIILVSIGIVIVLVTLQTIVKPIKKANKQLNDLIHEIDHGQGDLTKRIEIKSNDEIGNLVLGINTFIDRLQHILQKIQKESYNMEESVNLVIEKAETSEHNVNEVSRTMENLAAGMQEVAATSEELSTGVSNVVDSITNIATQVKDGYHLSGEIQKRSEDYRLKAQNGKNNTNEVMSEIKSVLEKSIDNSKSVIKIQELTDEILNISSQTNLLALNASIEAARAGEAGKGFAVVAGEIRGLADNTRETANNIQEISQMVTNGVENLANDAKKMLEFIDTEVLNDYDKFVETAVHYQEDAININNLLEQFSGSTKTLEDTMNEMNIGINEIATTIDDSTVGITNVAGGTNDLAKAIHQIYQQAEDNRSIKEALKAEVNQFANI</sequence>
<dbReference type="Pfam" id="PF00015">
    <property type="entry name" value="MCPsignal"/>
    <property type="match status" value="1"/>
</dbReference>
<dbReference type="GO" id="GO:0016020">
    <property type="term" value="C:membrane"/>
    <property type="evidence" value="ECO:0007669"/>
    <property type="project" value="UniProtKB-SubCell"/>
</dbReference>
<feature type="domain" description="HAMP" evidence="11">
    <location>
        <begin position="225"/>
        <end position="283"/>
    </location>
</feature>
<feature type="region of interest" description="Disordered" evidence="8">
    <location>
        <begin position="141"/>
        <end position="166"/>
    </location>
</feature>
<dbReference type="Gene3D" id="1.10.287.950">
    <property type="entry name" value="Methyl-accepting chemotaxis protein"/>
    <property type="match status" value="1"/>
</dbReference>
<evidence type="ECO:0000313" key="12">
    <source>
        <dbReference type="EMBL" id="PXV86692.1"/>
    </source>
</evidence>
<evidence type="ECO:0000256" key="4">
    <source>
        <dbReference type="ARBA" id="ARBA00023136"/>
    </source>
</evidence>
<evidence type="ECO:0000256" key="9">
    <source>
        <dbReference type="SAM" id="Phobius"/>
    </source>
</evidence>
<dbReference type="EMBL" id="QICS01000012">
    <property type="protein sequence ID" value="PXV86692.1"/>
    <property type="molecule type" value="Genomic_DNA"/>
</dbReference>
<dbReference type="Gene3D" id="1.10.8.500">
    <property type="entry name" value="HAMP domain in histidine kinase"/>
    <property type="match status" value="1"/>
</dbReference>
<dbReference type="PROSITE" id="PS50885">
    <property type="entry name" value="HAMP"/>
    <property type="match status" value="1"/>
</dbReference>
<dbReference type="Proteomes" id="UP000247523">
    <property type="component" value="Unassembled WGS sequence"/>
</dbReference>
<dbReference type="CDD" id="cd06225">
    <property type="entry name" value="HAMP"/>
    <property type="match status" value="1"/>
</dbReference>
<evidence type="ECO:0000313" key="14">
    <source>
        <dbReference type="Proteomes" id="UP000216411"/>
    </source>
</evidence>
<feature type="transmembrane region" description="Helical" evidence="9">
    <location>
        <begin position="206"/>
        <end position="228"/>
    </location>
</feature>
<evidence type="ECO:0000256" key="2">
    <source>
        <dbReference type="ARBA" id="ARBA00022692"/>
    </source>
</evidence>
<protein>
    <submittedName>
        <fullName evidence="13">Methyl-accepting chemotaxis protein</fullName>
    </submittedName>
</protein>
<feature type="transmembrane region" description="Helical" evidence="9">
    <location>
        <begin position="6"/>
        <end position="28"/>
    </location>
</feature>
<reference evidence="12 15" key="2">
    <citation type="submission" date="2018-05" db="EMBL/GenBank/DDBJ databases">
        <title>Genomic Encyclopedia of Type Strains, Phase IV (KMG-IV): sequencing the most valuable type-strain genomes for metagenomic binning, comparative biology and taxonomic classification.</title>
        <authorList>
            <person name="Goeker M."/>
        </authorList>
    </citation>
    <scope>NUCLEOTIDE SEQUENCE [LARGE SCALE GENOMIC DNA]</scope>
    <source>
        <strain evidence="12 15">DSM 28816</strain>
    </source>
</reference>
<dbReference type="PANTHER" id="PTHR32089">
    <property type="entry name" value="METHYL-ACCEPTING CHEMOTAXIS PROTEIN MCPB"/>
    <property type="match status" value="1"/>
</dbReference>
<feature type="region of interest" description="Disordered" evidence="8">
    <location>
        <begin position="67"/>
        <end position="90"/>
    </location>
</feature>
<gene>
    <name evidence="12" type="ORF">C8E03_11271</name>
    <name evidence="13" type="ORF">CG710_005795</name>
</gene>
<evidence type="ECO:0000256" key="3">
    <source>
        <dbReference type="ARBA" id="ARBA00022989"/>
    </source>
</evidence>
<dbReference type="AlphaFoldDB" id="A0A255IWG0"/>
<evidence type="ECO:0000256" key="7">
    <source>
        <dbReference type="PROSITE-ProRule" id="PRU00284"/>
    </source>
</evidence>
<dbReference type="PROSITE" id="PS50111">
    <property type="entry name" value="CHEMOTAXIS_TRANSDUC_2"/>
    <property type="match status" value="1"/>
</dbReference>
<keyword evidence="14" id="KW-1185">Reference proteome</keyword>
<accession>A0A255IWG0</accession>
<dbReference type="PANTHER" id="PTHR32089:SF119">
    <property type="entry name" value="METHYL-ACCEPTING CHEMOTAXIS PROTEIN CTPL"/>
    <property type="match status" value="1"/>
</dbReference>
<dbReference type="GO" id="GO:0007165">
    <property type="term" value="P:signal transduction"/>
    <property type="evidence" value="ECO:0007669"/>
    <property type="project" value="UniProtKB-KW"/>
</dbReference>
<feature type="domain" description="Methyl-accepting transducer" evidence="10">
    <location>
        <begin position="309"/>
        <end position="553"/>
    </location>
</feature>
<keyword evidence="3 9" id="KW-1133">Transmembrane helix</keyword>
<evidence type="ECO:0000256" key="8">
    <source>
        <dbReference type="SAM" id="MobiDB-lite"/>
    </source>
</evidence>
<evidence type="ECO:0000313" key="15">
    <source>
        <dbReference type="Proteomes" id="UP000247523"/>
    </source>
</evidence>
<dbReference type="SMART" id="SM00304">
    <property type="entry name" value="HAMP"/>
    <property type="match status" value="1"/>
</dbReference>
<dbReference type="EMBL" id="NOKA02000005">
    <property type="protein sequence ID" value="RDY32191.1"/>
    <property type="molecule type" value="Genomic_DNA"/>
</dbReference>
<reference evidence="13" key="3">
    <citation type="submission" date="2018-07" db="EMBL/GenBank/DDBJ databases">
        <authorList>
            <person name="Quirk P.G."/>
            <person name="Krulwich T.A."/>
        </authorList>
    </citation>
    <scope>NUCLEOTIDE SEQUENCE</scope>
    <source>
        <strain evidence="13">CCRI-19302</strain>
    </source>
</reference>
<evidence type="ECO:0000259" key="11">
    <source>
        <dbReference type="PROSITE" id="PS50885"/>
    </source>
</evidence>
<evidence type="ECO:0000256" key="5">
    <source>
        <dbReference type="ARBA" id="ARBA00023224"/>
    </source>
</evidence>
<evidence type="ECO:0000313" key="13">
    <source>
        <dbReference type="EMBL" id="RDY32191.1"/>
    </source>
</evidence>